<evidence type="ECO:0000313" key="2">
    <source>
        <dbReference type="EMBL" id="QDV84946.1"/>
    </source>
</evidence>
<protein>
    <submittedName>
        <fullName evidence="2">Uncharacterized protein</fullName>
    </submittedName>
</protein>
<keyword evidence="1" id="KW-1133">Transmembrane helix</keyword>
<accession>A0ABX5XWA7</accession>
<dbReference type="RefSeq" id="WP_145213910.1">
    <property type="nucleotide sequence ID" value="NZ_CP036432.1"/>
</dbReference>
<feature type="transmembrane region" description="Helical" evidence="1">
    <location>
        <begin position="148"/>
        <end position="173"/>
    </location>
</feature>
<proteinExistence type="predicted"/>
<keyword evidence="3" id="KW-1185">Reference proteome</keyword>
<dbReference type="Proteomes" id="UP000318081">
    <property type="component" value="Chromosome"/>
</dbReference>
<sequence length="337" mass="36413">MPQSKLPKVALIDLDQADSLLLNCASALAIDRHTSSKWVKDDDTIAEKLVNGIGWVLQKEPLGHRELVFLDSQVASTTRQYYKIKTTGFLRAALSGPAVLAKYMKELERQTAGARSNVQFKAKSVAETNEMVKDVLERSRRRANVVKVAANASFCVGLSFVAAPVLVLTVAGSSYGLSCAFASALGEVSKSQVLAWTSSALTNGGVSYLVNKSQSKAAEKMTKKATDLLNNSIKKTAEVETRHASRVGNYMKQNAGGTLTNRQAKNVARSSLKVATQQAEKKVAQGTLIRATTKARILTGGLAAGIGLFFMRDELKAGFKDLTDEIKDLSKERSKKK</sequence>
<keyword evidence="1" id="KW-0472">Membrane</keyword>
<reference evidence="2 3" key="1">
    <citation type="submission" date="2019-02" db="EMBL/GenBank/DDBJ databases">
        <title>Deep-cultivation of Planctomycetes and their phenomic and genomic characterization uncovers novel biology.</title>
        <authorList>
            <person name="Wiegand S."/>
            <person name="Jogler M."/>
            <person name="Boedeker C."/>
            <person name="Pinto D."/>
            <person name="Vollmers J."/>
            <person name="Rivas-Marin E."/>
            <person name="Kohn T."/>
            <person name="Peeters S.H."/>
            <person name="Heuer A."/>
            <person name="Rast P."/>
            <person name="Oberbeckmann S."/>
            <person name="Bunk B."/>
            <person name="Jeske O."/>
            <person name="Meyerdierks A."/>
            <person name="Storesund J.E."/>
            <person name="Kallscheuer N."/>
            <person name="Luecker S."/>
            <person name="Lage O.M."/>
            <person name="Pohl T."/>
            <person name="Merkel B.J."/>
            <person name="Hornburger P."/>
            <person name="Mueller R.-W."/>
            <person name="Bruemmer F."/>
            <person name="Labrenz M."/>
            <person name="Spormann A.M."/>
            <person name="Op den Camp H."/>
            <person name="Overmann J."/>
            <person name="Amann R."/>
            <person name="Jetten M.S.M."/>
            <person name="Mascher T."/>
            <person name="Medema M.H."/>
            <person name="Devos D.P."/>
            <person name="Kaster A.-K."/>
            <person name="Ovreas L."/>
            <person name="Rohde M."/>
            <person name="Galperin M.Y."/>
            <person name="Jogler C."/>
        </authorList>
    </citation>
    <scope>NUCLEOTIDE SEQUENCE [LARGE SCALE GENOMIC DNA]</scope>
    <source>
        <strain evidence="2 3">TBK1r</strain>
    </source>
</reference>
<evidence type="ECO:0000256" key="1">
    <source>
        <dbReference type="SAM" id="Phobius"/>
    </source>
</evidence>
<organism evidence="2 3">
    <name type="scientific">Stieleria magnilauensis</name>
    <dbReference type="NCBI Taxonomy" id="2527963"/>
    <lineage>
        <taxon>Bacteria</taxon>
        <taxon>Pseudomonadati</taxon>
        <taxon>Planctomycetota</taxon>
        <taxon>Planctomycetia</taxon>
        <taxon>Pirellulales</taxon>
        <taxon>Pirellulaceae</taxon>
        <taxon>Stieleria</taxon>
    </lineage>
</organism>
<dbReference type="EMBL" id="CP036432">
    <property type="protein sequence ID" value="QDV84946.1"/>
    <property type="molecule type" value="Genomic_DNA"/>
</dbReference>
<keyword evidence="1" id="KW-0812">Transmembrane</keyword>
<gene>
    <name evidence="2" type="ORF">TBK1r_38980</name>
</gene>
<evidence type="ECO:0000313" key="3">
    <source>
        <dbReference type="Proteomes" id="UP000318081"/>
    </source>
</evidence>
<name>A0ABX5XWA7_9BACT</name>